<evidence type="ECO:0000313" key="3">
    <source>
        <dbReference type="Proteomes" id="UP000774130"/>
    </source>
</evidence>
<gene>
    <name evidence="2" type="ORF">KUA55_13875</name>
</gene>
<dbReference type="NCBIfam" id="TIGR01076">
    <property type="entry name" value="sortase_fam"/>
    <property type="match status" value="1"/>
</dbReference>
<dbReference type="InterPro" id="IPR005754">
    <property type="entry name" value="Sortase"/>
</dbReference>
<dbReference type="RefSeq" id="WP_218326983.1">
    <property type="nucleotide sequence ID" value="NZ_JAHUZB010000006.1"/>
</dbReference>
<protein>
    <submittedName>
        <fullName evidence="2">Class A sortase</fullName>
    </submittedName>
</protein>
<evidence type="ECO:0000256" key="1">
    <source>
        <dbReference type="SAM" id="Phobius"/>
    </source>
</evidence>
<reference evidence="2 3" key="1">
    <citation type="submission" date="2021-06" db="EMBL/GenBank/DDBJ databases">
        <title>Enterococcus alishanensis sp. nov., a novel lactic acid bacterium isolated from fresh coffee beans.</title>
        <authorList>
            <person name="Chen Y.-S."/>
        </authorList>
    </citation>
    <scope>NUCLEOTIDE SEQUENCE [LARGE SCALE GENOMIC DNA]</scope>
    <source>
        <strain evidence="2 3">ALS3</strain>
    </source>
</reference>
<dbReference type="CDD" id="cd06165">
    <property type="entry name" value="Sortase_A"/>
    <property type="match status" value="1"/>
</dbReference>
<name>A0ABS6TFP6_9ENTE</name>
<evidence type="ECO:0000313" key="2">
    <source>
        <dbReference type="EMBL" id="MBV7391772.1"/>
    </source>
</evidence>
<keyword evidence="1" id="KW-0472">Membrane</keyword>
<feature type="transmembrane region" description="Helical" evidence="1">
    <location>
        <begin position="12"/>
        <end position="29"/>
    </location>
</feature>
<dbReference type="EMBL" id="JAHUZB010000006">
    <property type="protein sequence ID" value="MBV7391772.1"/>
    <property type="molecule type" value="Genomic_DNA"/>
</dbReference>
<organism evidence="2 3">
    <name type="scientific">Enterococcus alishanensis</name>
    <dbReference type="NCBI Taxonomy" id="1303817"/>
    <lineage>
        <taxon>Bacteria</taxon>
        <taxon>Bacillati</taxon>
        <taxon>Bacillota</taxon>
        <taxon>Bacilli</taxon>
        <taxon>Lactobacillales</taxon>
        <taxon>Enterococcaceae</taxon>
        <taxon>Enterococcus</taxon>
    </lineage>
</organism>
<sequence>MTKTKKKKRNWLLNSFLVLLFIVGLALIFNNQIKDFLIQLNGDRYGISNLDEDQLRKNENANASFDFDAVEPASTEAVLRAQLSNKRLPVIGGIAVPSVGISLPIFKGLSNEALLYGAGTLAEDQKMGKGNYVLASHRASRKDLLFTPLENVEAGNIVYITDLKKIYTYKVSLKVRVQPTQVEYIETTPGKKQITLITCGEMNGVTRIIVQGDLKKTTPIKKATKKMKRAFEMEQKTF</sequence>
<proteinExistence type="predicted"/>
<comment type="caution">
    <text evidence="2">The sequence shown here is derived from an EMBL/GenBank/DDBJ whole genome shotgun (WGS) entry which is preliminary data.</text>
</comment>
<keyword evidence="1" id="KW-0812">Transmembrane</keyword>
<dbReference type="Proteomes" id="UP000774130">
    <property type="component" value="Unassembled WGS sequence"/>
</dbReference>
<accession>A0ABS6TFP6</accession>
<keyword evidence="3" id="KW-1185">Reference proteome</keyword>
<dbReference type="InterPro" id="IPR042007">
    <property type="entry name" value="Sortase_A"/>
</dbReference>
<keyword evidence="1" id="KW-1133">Transmembrane helix</keyword>
<dbReference type="Pfam" id="PF04203">
    <property type="entry name" value="Sortase"/>
    <property type="match status" value="1"/>
</dbReference>